<dbReference type="Gene3D" id="1.10.1040.10">
    <property type="entry name" value="N-(1-d-carboxylethyl)-l-norvaline Dehydrogenase, domain 2"/>
    <property type="match status" value="1"/>
</dbReference>
<evidence type="ECO:0000256" key="3">
    <source>
        <dbReference type="ARBA" id="ARBA00023027"/>
    </source>
</evidence>
<feature type="domain" description="3-hydroxyisobutyrate dehydrogenase-like NAD-binding" evidence="6">
    <location>
        <begin position="167"/>
        <end position="286"/>
    </location>
</feature>
<evidence type="ECO:0000313" key="8">
    <source>
        <dbReference type="Proteomes" id="UP000325182"/>
    </source>
</evidence>
<dbReference type="InterPro" id="IPR006115">
    <property type="entry name" value="6PGDH_NADP-bd"/>
</dbReference>
<dbReference type="AlphaFoldDB" id="A0A5D4M1V5"/>
<dbReference type="Gene3D" id="3.40.50.720">
    <property type="entry name" value="NAD(P)-binding Rossmann-like Domain"/>
    <property type="match status" value="1"/>
</dbReference>
<comment type="similarity">
    <text evidence="1">Belongs to the HIBADH-related family.</text>
</comment>
<dbReference type="SUPFAM" id="SSF51735">
    <property type="entry name" value="NAD(P)-binding Rossmann-fold domains"/>
    <property type="match status" value="1"/>
</dbReference>
<evidence type="ECO:0000313" key="7">
    <source>
        <dbReference type="EMBL" id="TYR95165.1"/>
    </source>
</evidence>
<feature type="domain" description="6-phosphogluconate dehydrogenase NADP-binding" evidence="5">
    <location>
        <begin position="5"/>
        <end position="164"/>
    </location>
</feature>
<dbReference type="Pfam" id="PF03446">
    <property type="entry name" value="NAD_binding_2"/>
    <property type="match status" value="1"/>
</dbReference>
<evidence type="ECO:0000256" key="2">
    <source>
        <dbReference type="ARBA" id="ARBA00023002"/>
    </source>
</evidence>
<accession>A0A5D4M1V5</accession>
<keyword evidence="3" id="KW-0520">NAD</keyword>
<dbReference type="Proteomes" id="UP000325182">
    <property type="component" value="Unassembled WGS sequence"/>
</dbReference>
<dbReference type="PANTHER" id="PTHR43060">
    <property type="entry name" value="3-HYDROXYISOBUTYRATE DEHYDROGENASE-LIKE 1, MITOCHONDRIAL-RELATED"/>
    <property type="match status" value="1"/>
</dbReference>
<evidence type="ECO:0000256" key="1">
    <source>
        <dbReference type="ARBA" id="ARBA00009080"/>
    </source>
</evidence>
<dbReference type="Pfam" id="PF14833">
    <property type="entry name" value="NAD_binding_11"/>
    <property type="match status" value="1"/>
</dbReference>
<dbReference type="InterPro" id="IPR015815">
    <property type="entry name" value="HIBADH-related"/>
</dbReference>
<dbReference type="GO" id="GO:0016491">
    <property type="term" value="F:oxidoreductase activity"/>
    <property type="evidence" value="ECO:0007669"/>
    <property type="project" value="UniProtKB-KW"/>
</dbReference>
<dbReference type="GO" id="GO:0050661">
    <property type="term" value="F:NADP binding"/>
    <property type="evidence" value="ECO:0007669"/>
    <property type="project" value="InterPro"/>
</dbReference>
<dbReference type="PANTHER" id="PTHR43060:SF15">
    <property type="entry name" value="3-HYDROXYISOBUTYRATE DEHYDROGENASE-LIKE 1, MITOCHONDRIAL-RELATED"/>
    <property type="match status" value="1"/>
</dbReference>
<proteinExistence type="inferred from homology"/>
<comment type="caution">
    <text evidence="7">The sequence shown here is derived from an EMBL/GenBank/DDBJ whole genome shotgun (WGS) entry which is preliminary data.</text>
</comment>
<dbReference type="InterPro" id="IPR008927">
    <property type="entry name" value="6-PGluconate_DH-like_C_sf"/>
</dbReference>
<protein>
    <submittedName>
        <fullName evidence="7">NAD(P)-dependent oxidoreductase</fullName>
    </submittedName>
</protein>
<evidence type="ECO:0000259" key="6">
    <source>
        <dbReference type="Pfam" id="PF14833"/>
    </source>
</evidence>
<sequence length="289" mass="30760">MNTLKVGFIGTGVMGKSIAFHLLQKYGNVSIYTRTKEKAGELLNAGAEWSESPAELASTVDILFSIVGYPQDVSEIYLGEKGILRNGKKGLIAVDMTTSKPMLAQEIYNRAKSEGIHTLDAPVSGGDTGAKNGTLSIMVGGDEAVYEKALPYMQAFGSNIRYHGRAGSGQHTKMANQIAIASNMIGVCEALVYAKKAGLDLEDVLKTISGGAAGSWSLSNLAPRMVAGDFEPGFYVKHFIKDMGIALEEAELMGLSLPGLSLAKELYEELSSAGAENDGTQALIKLWKE</sequence>
<feature type="active site" evidence="4">
    <location>
        <position position="173"/>
    </location>
</feature>
<reference evidence="7 8" key="1">
    <citation type="submission" date="2019-08" db="EMBL/GenBank/DDBJ databases">
        <title>Bacillus genomes from the desert of Cuatro Cienegas, Coahuila.</title>
        <authorList>
            <person name="Olmedo-Alvarez G."/>
        </authorList>
    </citation>
    <scope>NUCLEOTIDE SEQUENCE [LARGE SCALE GENOMIC DNA]</scope>
    <source>
        <strain evidence="7 8">CH128b_4D</strain>
    </source>
</reference>
<dbReference type="EMBL" id="VTEG01000032">
    <property type="protein sequence ID" value="TYR95165.1"/>
    <property type="molecule type" value="Genomic_DNA"/>
</dbReference>
<keyword evidence="2" id="KW-0560">Oxidoreductase</keyword>
<dbReference type="RefSeq" id="WP_148955274.1">
    <property type="nucleotide sequence ID" value="NZ_VTEG01000032.1"/>
</dbReference>
<dbReference type="InterPro" id="IPR036291">
    <property type="entry name" value="NAD(P)-bd_dom_sf"/>
</dbReference>
<evidence type="ECO:0000256" key="4">
    <source>
        <dbReference type="PIRSR" id="PIRSR000103-1"/>
    </source>
</evidence>
<name>A0A5D4M1V5_9BACI</name>
<dbReference type="InterPro" id="IPR029154">
    <property type="entry name" value="HIBADH-like_NADP-bd"/>
</dbReference>
<dbReference type="SUPFAM" id="SSF48179">
    <property type="entry name" value="6-phosphogluconate dehydrogenase C-terminal domain-like"/>
    <property type="match status" value="1"/>
</dbReference>
<evidence type="ECO:0000259" key="5">
    <source>
        <dbReference type="Pfam" id="PF03446"/>
    </source>
</evidence>
<organism evidence="7 8">
    <name type="scientific">Rossellomorea vietnamensis</name>
    <dbReference type="NCBI Taxonomy" id="218284"/>
    <lineage>
        <taxon>Bacteria</taxon>
        <taxon>Bacillati</taxon>
        <taxon>Bacillota</taxon>
        <taxon>Bacilli</taxon>
        <taxon>Bacillales</taxon>
        <taxon>Bacillaceae</taxon>
        <taxon>Rossellomorea</taxon>
    </lineage>
</organism>
<dbReference type="GO" id="GO:0051287">
    <property type="term" value="F:NAD binding"/>
    <property type="evidence" value="ECO:0007669"/>
    <property type="project" value="InterPro"/>
</dbReference>
<dbReference type="PIRSF" id="PIRSF000103">
    <property type="entry name" value="HIBADH"/>
    <property type="match status" value="1"/>
</dbReference>
<gene>
    <name evidence="7" type="ORF">FZC84_21830</name>
</gene>
<dbReference type="InterPro" id="IPR013328">
    <property type="entry name" value="6PGD_dom2"/>
</dbReference>